<reference evidence="1 2" key="1">
    <citation type="submission" date="2017-09" db="EMBL/GenBank/DDBJ databases">
        <authorList>
            <person name="Ehlers B."/>
            <person name="Leendertz F.H."/>
        </authorList>
    </citation>
    <scope>NUCLEOTIDE SEQUENCE [LARGE SCALE GENOMIC DNA]</scope>
    <source>
        <strain evidence="1 2">CGMCC 1.10978</strain>
    </source>
</reference>
<accession>A0A286D2K9</accession>
<evidence type="ECO:0000313" key="2">
    <source>
        <dbReference type="Proteomes" id="UP000219374"/>
    </source>
</evidence>
<dbReference type="RefSeq" id="WP_141400732.1">
    <property type="nucleotide sequence ID" value="NZ_OCND01000002.1"/>
</dbReference>
<dbReference type="AlphaFoldDB" id="A0A286D2K9"/>
<keyword evidence="2" id="KW-1185">Reference proteome</keyword>
<protein>
    <submittedName>
        <fullName evidence="1">Uncharacterized protein</fullName>
    </submittedName>
</protein>
<sequence>MIIAWRWICIFRDPRTKRCLRWIRIPIIVWFERFFELPPRPDPPWLRGEGIRPELAHDLQVLATIDALAQTLSERPQKALLESVQKQFDALDLPEDMKILSDRDLDGEAKSS</sequence>
<proteinExistence type="predicted"/>
<gene>
    <name evidence="1" type="ORF">SAMN06296416_102135</name>
</gene>
<name>A0A286D2K9_9GAMM</name>
<organism evidence="1 2">
    <name type="scientific">Pseudoxanthomonas wuyuanensis</name>
    <dbReference type="NCBI Taxonomy" id="1073196"/>
    <lineage>
        <taxon>Bacteria</taxon>
        <taxon>Pseudomonadati</taxon>
        <taxon>Pseudomonadota</taxon>
        <taxon>Gammaproteobacteria</taxon>
        <taxon>Lysobacterales</taxon>
        <taxon>Lysobacteraceae</taxon>
        <taxon>Pseudoxanthomonas</taxon>
    </lineage>
</organism>
<evidence type="ECO:0000313" key="1">
    <source>
        <dbReference type="EMBL" id="SOD52895.1"/>
    </source>
</evidence>
<dbReference type="OrthoDB" id="5986115at2"/>
<dbReference type="Proteomes" id="UP000219374">
    <property type="component" value="Unassembled WGS sequence"/>
</dbReference>
<dbReference type="EMBL" id="OCND01000002">
    <property type="protein sequence ID" value="SOD52895.1"/>
    <property type="molecule type" value="Genomic_DNA"/>
</dbReference>